<dbReference type="InterPro" id="IPR036866">
    <property type="entry name" value="RibonucZ/Hydroxyglut_hydro"/>
</dbReference>
<dbReference type="Proteomes" id="UP001056035">
    <property type="component" value="Chromosome"/>
</dbReference>
<dbReference type="EMBL" id="CP098502">
    <property type="protein sequence ID" value="UTI65218.1"/>
    <property type="molecule type" value="Genomic_DNA"/>
</dbReference>
<sequence>MDQLADGVWQLKGFPPNNINVYVLGDVLVDAGLAFDKGRILKQLKGRTISAHALTHAHFDHYGASHAVCEALSIPFWVGEKDVEAVESGKMVGLGDRMLPAARAQRVARVLKEGDEVGGFTVLDTPGHSPGHVSYWRESDRTLVCGDVMWGYNPFRMGGPIMEPFSFVSPDHKRNRESARRLAGLNPALICFGHGAPCRDPQRFFDAVAKLPAG</sequence>
<dbReference type="InterPro" id="IPR050855">
    <property type="entry name" value="NDM-1-like"/>
</dbReference>
<keyword evidence="3" id="KW-1185">Reference proteome</keyword>
<dbReference type="SUPFAM" id="SSF56281">
    <property type="entry name" value="Metallo-hydrolase/oxidoreductase"/>
    <property type="match status" value="1"/>
</dbReference>
<evidence type="ECO:0000313" key="3">
    <source>
        <dbReference type="Proteomes" id="UP001056035"/>
    </source>
</evidence>
<accession>A0ABY5DV93</accession>
<dbReference type="RefSeq" id="WP_254571905.1">
    <property type="nucleotide sequence ID" value="NZ_CP098502.1"/>
</dbReference>
<dbReference type="PANTHER" id="PTHR42951">
    <property type="entry name" value="METALLO-BETA-LACTAMASE DOMAIN-CONTAINING"/>
    <property type="match status" value="1"/>
</dbReference>
<evidence type="ECO:0000259" key="1">
    <source>
        <dbReference type="SMART" id="SM00849"/>
    </source>
</evidence>
<dbReference type="CDD" id="cd07721">
    <property type="entry name" value="yflN-like_MBL-fold"/>
    <property type="match status" value="1"/>
</dbReference>
<dbReference type="Gene3D" id="3.60.15.10">
    <property type="entry name" value="Ribonuclease Z/Hydroxyacylglutathione hydrolase-like"/>
    <property type="match status" value="1"/>
</dbReference>
<dbReference type="InterPro" id="IPR001279">
    <property type="entry name" value="Metallo-B-lactamas"/>
</dbReference>
<dbReference type="SMART" id="SM00849">
    <property type="entry name" value="Lactamase_B"/>
    <property type="match status" value="1"/>
</dbReference>
<proteinExistence type="predicted"/>
<evidence type="ECO:0000313" key="2">
    <source>
        <dbReference type="EMBL" id="UTI65218.1"/>
    </source>
</evidence>
<name>A0ABY5DV93_9ACTN</name>
<gene>
    <name evidence="2" type="ORF">NBH00_03170</name>
</gene>
<organism evidence="2 3">
    <name type="scientific">Paraconexibacter antarcticus</name>
    <dbReference type="NCBI Taxonomy" id="2949664"/>
    <lineage>
        <taxon>Bacteria</taxon>
        <taxon>Bacillati</taxon>
        <taxon>Actinomycetota</taxon>
        <taxon>Thermoleophilia</taxon>
        <taxon>Solirubrobacterales</taxon>
        <taxon>Paraconexibacteraceae</taxon>
        <taxon>Paraconexibacter</taxon>
    </lineage>
</organism>
<reference evidence="2 3" key="1">
    <citation type="submission" date="2022-06" db="EMBL/GenBank/DDBJ databases">
        <title>Paraconexibacter antarcticus.</title>
        <authorList>
            <person name="Kim C.S."/>
        </authorList>
    </citation>
    <scope>NUCLEOTIDE SEQUENCE [LARGE SCALE GENOMIC DNA]</scope>
    <source>
        <strain evidence="2 3">02-257</strain>
    </source>
</reference>
<feature type="domain" description="Metallo-beta-lactamase" evidence="1">
    <location>
        <begin position="18"/>
        <end position="194"/>
    </location>
</feature>
<dbReference type="Pfam" id="PF00753">
    <property type="entry name" value="Lactamase_B"/>
    <property type="match status" value="1"/>
</dbReference>
<dbReference type="PANTHER" id="PTHR42951:SF17">
    <property type="entry name" value="METALLO-BETA-LACTAMASE DOMAIN-CONTAINING PROTEIN"/>
    <property type="match status" value="1"/>
</dbReference>
<protein>
    <submittedName>
        <fullName evidence="2">MBL fold metallo-hydrolase</fullName>
    </submittedName>
</protein>